<dbReference type="InterPro" id="IPR017853">
    <property type="entry name" value="GH"/>
</dbReference>
<dbReference type="Gene3D" id="2.60.40.10">
    <property type="entry name" value="Immunoglobulins"/>
    <property type="match status" value="1"/>
</dbReference>
<dbReference type="GO" id="GO:0016787">
    <property type="term" value="F:hydrolase activity"/>
    <property type="evidence" value="ECO:0007669"/>
    <property type="project" value="UniProtKB-KW"/>
</dbReference>
<dbReference type="InterPro" id="IPR013783">
    <property type="entry name" value="Ig-like_fold"/>
</dbReference>
<dbReference type="EMBL" id="UOES01000197">
    <property type="protein sequence ID" value="VAW27205.1"/>
    <property type="molecule type" value="Genomic_DNA"/>
</dbReference>
<dbReference type="AlphaFoldDB" id="A0A3B0U8E8"/>
<name>A0A3B0U8E8_9ZZZZ</name>
<protein>
    <submittedName>
        <fullName evidence="3">COG1649 predicted glycoside hydrolase</fullName>
    </submittedName>
</protein>
<proteinExistence type="predicted"/>
<evidence type="ECO:0000256" key="1">
    <source>
        <dbReference type="ARBA" id="ARBA00022729"/>
    </source>
</evidence>
<evidence type="ECO:0000313" key="3">
    <source>
        <dbReference type="EMBL" id="VAW27205.1"/>
    </source>
</evidence>
<accession>A0A3B0U8E8</accession>
<sequence>MKKNNIVIVILLLAGPVLAQNSPKHEFRAAWVATVKNIDWPSKPGLSSNSQKDEFRRILDMHKTNGFNAVIVQIRPSSDAFYFSELEPWSRYLTGTSGKAPDPYYDPLTFMIDEAHDRNLEFHAWFNPYRAVVDMDKLPEDSTNVFYRNPEWFVRYGNRIYFDPGIPEVRAYVTKVIKDVTERYDIDAIHFDDYFYPYRIAKVEFPDSVSFQNYGQSFTPETKDDWRRENVNTVIKMLSDTIKSVKPWVKFGISPFGVWRNKSDDPRGSDSQAGVRNYDDLFADVLLWMKNDWIDYVIPQLYLHIEHPKLSFKKVMNWWNELEYNGHIYVGHASYRIGGQDQVEAWMNPSEVPNQIRLTRKAENMLGSAFYNTNSFFSNPLGITDTLRNNFYKNIALMPPMPWLDSIAPIKPMNLSVANEFSGIHLSWASSDSTAKYFVIYRFYKNKLNDTNNAENILAIIRANSPFYIDKTVQNRKKYTYAISSLDRLYNESKVVKSTLIKRKR</sequence>
<organism evidence="3">
    <name type="scientific">hydrothermal vent metagenome</name>
    <dbReference type="NCBI Taxonomy" id="652676"/>
    <lineage>
        <taxon>unclassified sequences</taxon>
        <taxon>metagenomes</taxon>
        <taxon>ecological metagenomes</taxon>
    </lineage>
</organism>
<dbReference type="InterPro" id="IPR003790">
    <property type="entry name" value="GHL10"/>
</dbReference>
<dbReference type="Pfam" id="PF02638">
    <property type="entry name" value="GHL10"/>
    <property type="match status" value="1"/>
</dbReference>
<keyword evidence="3" id="KW-0378">Hydrolase</keyword>
<evidence type="ECO:0000259" key="2">
    <source>
        <dbReference type="Pfam" id="PF02638"/>
    </source>
</evidence>
<dbReference type="InterPro" id="IPR052177">
    <property type="entry name" value="Divisome_Glycosyl_Hydrolase"/>
</dbReference>
<reference evidence="3" key="1">
    <citation type="submission" date="2018-06" db="EMBL/GenBank/DDBJ databases">
        <authorList>
            <person name="Zhirakovskaya E."/>
        </authorList>
    </citation>
    <scope>NUCLEOTIDE SEQUENCE</scope>
</reference>
<dbReference type="PANTHER" id="PTHR43405:SF1">
    <property type="entry name" value="GLYCOSYL HYDROLASE DIGH"/>
    <property type="match status" value="1"/>
</dbReference>
<gene>
    <name evidence="3" type="ORF">MNBD_BACTEROID06-216</name>
</gene>
<feature type="domain" description="Glycosyl hydrolase-like 10" evidence="2">
    <location>
        <begin position="26"/>
        <end position="346"/>
    </location>
</feature>
<dbReference type="PANTHER" id="PTHR43405">
    <property type="entry name" value="GLYCOSYL HYDROLASE DIGH"/>
    <property type="match status" value="1"/>
</dbReference>
<keyword evidence="1" id="KW-0732">Signal</keyword>
<dbReference type="SUPFAM" id="SSF51445">
    <property type="entry name" value="(Trans)glycosidases"/>
    <property type="match status" value="1"/>
</dbReference>
<dbReference type="Gene3D" id="3.20.20.80">
    <property type="entry name" value="Glycosidases"/>
    <property type="match status" value="1"/>
</dbReference>